<feature type="compositionally biased region" description="Polar residues" evidence="1">
    <location>
        <begin position="171"/>
        <end position="180"/>
    </location>
</feature>
<feature type="region of interest" description="Disordered" evidence="1">
    <location>
        <begin position="171"/>
        <end position="203"/>
    </location>
</feature>
<dbReference type="AlphaFoldDB" id="A0A085LS98"/>
<name>A0A085LS98_9BILA</name>
<protein>
    <submittedName>
        <fullName evidence="2">Uncharacterized protein</fullName>
    </submittedName>
</protein>
<feature type="region of interest" description="Disordered" evidence="1">
    <location>
        <begin position="1"/>
        <end position="20"/>
    </location>
</feature>
<evidence type="ECO:0000256" key="1">
    <source>
        <dbReference type="SAM" id="MobiDB-lite"/>
    </source>
</evidence>
<proteinExistence type="predicted"/>
<keyword evidence="3" id="KW-1185">Reference proteome</keyword>
<organism evidence="2 3">
    <name type="scientific">Trichuris suis</name>
    <name type="common">pig whipworm</name>
    <dbReference type="NCBI Taxonomy" id="68888"/>
    <lineage>
        <taxon>Eukaryota</taxon>
        <taxon>Metazoa</taxon>
        <taxon>Ecdysozoa</taxon>
        <taxon>Nematoda</taxon>
        <taxon>Enoplea</taxon>
        <taxon>Dorylaimia</taxon>
        <taxon>Trichinellida</taxon>
        <taxon>Trichuridae</taxon>
        <taxon>Trichuris</taxon>
    </lineage>
</organism>
<dbReference type="EMBL" id="KL363312">
    <property type="protein sequence ID" value="KFD47844.1"/>
    <property type="molecule type" value="Genomic_DNA"/>
</dbReference>
<evidence type="ECO:0000313" key="3">
    <source>
        <dbReference type="Proteomes" id="UP000030764"/>
    </source>
</evidence>
<gene>
    <name evidence="2" type="ORF">M513_11258</name>
</gene>
<dbReference type="Proteomes" id="UP000030764">
    <property type="component" value="Unassembled WGS sequence"/>
</dbReference>
<accession>A0A085LS98</accession>
<reference evidence="2 3" key="1">
    <citation type="journal article" date="2014" name="Nat. Genet.">
        <title>Genome and transcriptome of the porcine whipworm Trichuris suis.</title>
        <authorList>
            <person name="Jex A.R."/>
            <person name="Nejsum P."/>
            <person name="Schwarz E.M."/>
            <person name="Hu L."/>
            <person name="Young N.D."/>
            <person name="Hall R.S."/>
            <person name="Korhonen P.K."/>
            <person name="Liao S."/>
            <person name="Thamsborg S."/>
            <person name="Xia J."/>
            <person name="Xu P."/>
            <person name="Wang S."/>
            <person name="Scheerlinck J.P."/>
            <person name="Hofmann A."/>
            <person name="Sternberg P.W."/>
            <person name="Wang J."/>
            <person name="Gasser R.B."/>
        </authorList>
    </citation>
    <scope>NUCLEOTIDE SEQUENCE [LARGE SCALE GENOMIC DNA]</scope>
    <source>
        <strain evidence="2">DCEP-RM93M</strain>
    </source>
</reference>
<evidence type="ECO:0000313" key="2">
    <source>
        <dbReference type="EMBL" id="KFD47844.1"/>
    </source>
</evidence>
<feature type="compositionally biased region" description="Polar residues" evidence="1">
    <location>
        <begin position="189"/>
        <end position="203"/>
    </location>
</feature>
<sequence length="241" mass="27051">MAGEGDQSPSSVVTWAGDSPSEARLNRKMRKFDFKRAEIFCPVKETTKASGSPPSVRPFYERFLEKNEETSPVVKPKKHSPETDDIVCCLKKLIEEPICTGATEAQDANSYKREVDNDVHSMSIHHPSLKLPKLSSSFDDAFLDEMVSFMNHSETDDLFASIDLEALSRSQANTPTTSTTVRKRPATFSGDTPTSSARAQLQFSAKDGSKYEKLDKVAKADDDDDENFWNDERVRQIVRLY</sequence>